<keyword evidence="1" id="KW-1133">Transmembrane helix</keyword>
<dbReference type="AlphaFoldDB" id="A0A2C9A238"/>
<evidence type="ECO:0000313" key="2">
    <source>
        <dbReference type="EMBL" id="SOE73017.1"/>
    </source>
</evidence>
<feature type="transmembrane region" description="Helical" evidence="1">
    <location>
        <begin position="21"/>
        <end position="41"/>
    </location>
</feature>
<reference evidence="2 3" key="1">
    <citation type="submission" date="2017-09" db="EMBL/GenBank/DDBJ databases">
        <authorList>
            <person name="Ehlers B."/>
            <person name="Leendertz F.H."/>
        </authorList>
    </citation>
    <scope>NUCLEOTIDE SEQUENCE [LARGE SCALE GENOMIC DNA]</scope>
    <source>
        <strain evidence="2 3">CGMCC 1.05381</strain>
    </source>
</reference>
<keyword evidence="1" id="KW-0812">Transmembrane</keyword>
<dbReference type="InterPro" id="IPR025323">
    <property type="entry name" value="DUF4229"/>
</dbReference>
<dbReference type="Proteomes" id="UP000219440">
    <property type="component" value="Unassembled WGS sequence"/>
</dbReference>
<feature type="transmembrane region" description="Helical" evidence="1">
    <location>
        <begin position="47"/>
        <end position="65"/>
    </location>
</feature>
<protein>
    <recommendedName>
        <fullName evidence="4">DUF4229 domain-containing protein</fullName>
    </recommendedName>
</protein>
<accession>A0A2C9A238</accession>
<evidence type="ECO:0000313" key="3">
    <source>
        <dbReference type="Proteomes" id="UP000219440"/>
    </source>
</evidence>
<sequence>MILGSQAAPSLRAYTVKVKPWVAYSLARVGIFAVIFAALLYSGIYPWLSAIIAAVISFCASYLFFGKLRDAVARDIVVRRAKPATNADTEAEDL</sequence>
<dbReference type="Pfam" id="PF14012">
    <property type="entry name" value="DUF4229"/>
    <property type="match status" value="1"/>
</dbReference>
<dbReference type="EMBL" id="OCST01000005">
    <property type="protein sequence ID" value="SOE73017.1"/>
    <property type="molecule type" value="Genomic_DNA"/>
</dbReference>
<organism evidence="2 3">
    <name type="scientific">Salinibacterium xinjiangense</name>
    <dbReference type="NCBI Taxonomy" id="386302"/>
    <lineage>
        <taxon>Bacteria</taxon>
        <taxon>Bacillati</taxon>
        <taxon>Actinomycetota</taxon>
        <taxon>Actinomycetes</taxon>
        <taxon>Micrococcales</taxon>
        <taxon>Microbacteriaceae</taxon>
        <taxon>Salinibacterium</taxon>
    </lineage>
</organism>
<evidence type="ECO:0000256" key="1">
    <source>
        <dbReference type="SAM" id="Phobius"/>
    </source>
</evidence>
<keyword evidence="1" id="KW-0472">Membrane</keyword>
<evidence type="ECO:0008006" key="4">
    <source>
        <dbReference type="Google" id="ProtNLM"/>
    </source>
</evidence>
<keyword evidence="3" id="KW-1185">Reference proteome</keyword>
<gene>
    <name evidence="2" type="ORF">SAMN06296378_2698</name>
</gene>
<name>A0A2C9A238_9MICO</name>
<proteinExistence type="predicted"/>